<reference evidence="2 3" key="1">
    <citation type="submission" date="2015-07" db="EMBL/GenBank/DDBJ databases">
        <title>Lactobacillus korensis/26-25/ whole genome sequencing.</title>
        <authorList>
            <person name="Kim M.K."/>
            <person name="Im W.-T."/>
            <person name="Srinivasan S."/>
            <person name="Lee J.-J."/>
        </authorList>
    </citation>
    <scope>NUCLEOTIDE SEQUENCE [LARGE SCALE GENOMIC DNA]</scope>
    <source>
        <strain evidence="2 3">26-25</strain>
    </source>
</reference>
<protein>
    <recommendedName>
        <fullName evidence="1">DUF4440 domain-containing protein</fullName>
    </recommendedName>
</protein>
<evidence type="ECO:0000313" key="2">
    <source>
        <dbReference type="EMBL" id="AKP66002.1"/>
    </source>
</evidence>
<dbReference type="Gene3D" id="3.10.450.50">
    <property type="match status" value="1"/>
</dbReference>
<name>A0AAC8UXV5_9LACO</name>
<keyword evidence="3" id="KW-1185">Reference proteome</keyword>
<accession>A0AAC8UXV5</accession>
<organism evidence="2 3">
    <name type="scientific">Levilactobacillus koreensis</name>
    <dbReference type="NCBI Taxonomy" id="637971"/>
    <lineage>
        <taxon>Bacteria</taxon>
        <taxon>Bacillati</taxon>
        <taxon>Bacillota</taxon>
        <taxon>Bacilli</taxon>
        <taxon>Lactobacillales</taxon>
        <taxon>Lactobacillaceae</taxon>
        <taxon>Levilactobacillus</taxon>
    </lineage>
</organism>
<dbReference type="SUPFAM" id="SSF54427">
    <property type="entry name" value="NTF2-like"/>
    <property type="match status" value="1"/>
</dbReference>
<feature type="domain" description="DUF4440" evidence="1">
    <location>
        <begin position="7"/>
        <end position="114"/>
    </location>
</feature>
<dbReference type="EMBL" id="CP012033">
    <property type="protein sequence ID" value="AKP66002.1"/>
    <property type="molecule type" value="Genomic_DNA"/>
</dbReference>
<dbReference type="AlphaFoldDB" id="A0AAC8UXV5"/>
<dbReference type="KEGG" id="lko:ABN16_05070"/>
<evidence type="ECO:0000259" key="1">
    <source>
        <dbReference type="Pfam" id="PF14534"/>
    </source>
</evidence>
<evidence type="ECO:0000313" key="3">
    <source>
        <dbReference type="Proteomes" id="UP000036000"/>
    </source>
</evidence>
<dbReference type="Pfam" id="PF14534">
    <property type="entry name" value="DUF4440"/>
    <property type="match status" value="1"/>
</dbReference>
<dbReference type="InterPro" id="IPR027843">
    <property type="entry name" value="DUF4440"/>
</dbReference>
<sequence>MTINDEILKLYRDYNDAMAADDTVALDRLLAPDFTLTHMTGYVQPRAEWLRELRLGTMHYFSSIEDHVEMTATAAGWRVVGQNRVTASIHGSGKYAWPLNTVMVVEQVDGRWQIMSAVVTTY</sequence>
<proteinExistence type="predicted"/>
<gene>
    <name evidence="2" type="ORF">ABN16_05070</name>
</gene>
<dbReference type="Proteomes" id="UP000036000">
    <property type="component" value="Chromosome"/>
</dbReference>
<dbReference type="InterPro" id="IPR032710">
    <property type="entry name" value="NTF2-like_dom_sf"/>
</dbReference>